<protein>
    <submittedName>
        <fullName evidence="2">Uncharacterized protein</fullName>
    </submittedName>
</protein>
<dbReference type="PANTHER" id="PTHR28230">
    <property type="entry name" value="CHROMOSOME 1, WHOLE GENOME SHOTGUN SEQUENCE"/>
    <property type="match status" value="1"/>
</dbReference>
<organism evidence="2 3">
    <name type="scientific">Cutaneotrichosporon cavernicola</name>
    <dbReference type="NCBI Taxonomy" id="279322"/>
    <lineage>
        <taxon>Eukaryota</taxon>
        <taxon>Fungi</taxon>
        <taxon>Dikarya</taxon>
        <taxon>Basidiomycota</taxon>
        <taxon>Agaricomycotina</taxon>
        <taxon>Tremellomycetes</taxon>
        <taxon>Trichosporonales</taxon>
        <taxon>Trichosporonaceae</taxon>
        <taxon>Cutaneotrichosporon</taxon>
    </lineage>
</organism>
<dbReference type="GO" id="GO:0045040">
    <property type="term" value="P:protein insertion into mitochondrial outer membrane"/>
    <property type="evidence" value="ECO:0007669"/>
    <property type="project" value="InterPro"/>
</dbReference>
<feature type="compositionally biased region" description="Low complexity" evidence="1">
    <location>
        <begin position="19"/>
        <end position="28"/>
    </location>
</feature>
<accession>A0AA48I0Z1</accession>
<sequence>MPIEWPKDVSQSEMDDDTSSLGSYLSSSDESDDSVDQSALIQEEWEESMRQIEAVLSVIILPFFGKWWGRRFAFWAFDRYKIFGLTPALIGMSR</sequence>
<evidence type="ECO:0000256" key="1">
    <source>
        <dbReference type="SAM" id="MobiDB-lite"/>
    </source>
</evidence>
<feature type="region of interest" description="Disordered" evidence="1">
    <location>
        <begin position="1"/>
        <end position="38"/>
    </location>
</feature>
<evidence type="ECO:0000313" key="2">
    <source>
        <dbReference type="EMBL" id="BEI89111.1"/>
    </source>
</evidence>
<name>A0AA48I0Z1_9TREE</name>
<dbReference type="PANTHER" id="PTHR28230:SF1">
    <property type="entry name" value="MITOCHONDRIAL IMPORT PROTEIN 2"/>
    <property type="match status" value="1"/>
</dbReference>
<dbReference type="AlphaFoldDB" id="A0AA48I0Z1"/>
<evidence type="ECO:0000313" key="3">
    <source>
        <dbReference type="Proteomes" id="UP001233271"/>
    </source>
</evidence>
<dbReference type="GO" id="GO:0070096">
    <property type="term" value="P:mitochondrial outer membrane translocase complex assembly"/>
    <property type="evidence" value="ECO:0007669"/>
    <property type="project" value="InterPro"/>
</dbReference>
<proteinExistence type="predicted"/>
<dbReference type="RefSeq" id="XP_060454377.1">
    <property type="nucleotide sequence ID" value="XM_060597488.1"/>
</dbReference>
<dbReference type="Pfam" id="PF19117">
    <property type="entry name" value="Mim2"/>
    <property type="match status" value="1"/>
</dbReference>
<dbReference type="KEGG" id="ccac:CcaHIS019_0204730"/>
<dbReference type="GeneID" id="85492982"/>
<keyword evidence="3" id="KW-1185">Reference proteome</keyword>
<dbReference type="EMBL" id="AP028213">
    <property type="protein sequence ID" value="BEI89111.1"/>
    <property type="molecule type" value="Genomic_DNA"/>
</dbReference>
<reference evidence="2" key="1">
    <citation type="journal article" date="2023" name="BMC Genomics">
        <title>Chromosome-level genome assemblies of Cutaneotrichosporon spp. (Trichosporonales, Basidiomycota) reveal imbalanced evolution between nucleotide sequences and chromosome synteny.</title>
        <authorList>
            <person name="Kobayashi Y."/>
            <person name="Kayamori A."/>
            <person name="Aoki K."/>
            <person name="Shiwa Y."/>
            <person name="Matsutani M."/>
            <person name="Fujita N."/>
            <person name="Sugita T."/>
            <person name="Iwasaki W."/>
            <person name="Tanaka N."/>
            <person name="Takashima M."/>
        </authorList>
    </citation>
    <scope>NUCLEOTIDE SEQUENCE</scope>
    <source>
        <strain evidence="2">HIS019</strain>
    </source>
</reference>
<dbReference type="GO" id="GO:0005741">
    <property type="term" value="C:mitochondrial outer membrane"/>
    <property type="evidence" value="ECO:0007669"/>
    <property type="project" value="TreeGrafter"/>
</dbReference>
<dbReference type="InterPro" id="IPR037652">
    <property type="entry name" value="Mim2"/>
</dbReference>
<dbReference type="Proteomes" id="UP001233271">
    <property type="component" value="Chromosome 2"/>
</dbReference>
<gene>
    <name evidence="2" type="ORF">CcaverHIS019_0204730</name>
</gene>